<protein>
    <submittedName>
        <fullName evidence="1">Uncharacterized protein</fullName>
    </submittedName>
</protein>
<dbReference type="Proteomes" id="UP000187203">
    <property type="component" value="Unassembled WGS sequence"/>
</dbReference>
<evidence type="ECO:0000313" key="2">
    <source>
        <dbReference type="Proteomes" id="UP000187203"/>
    </source>
</evidence>
<reference evidence="2" key="1">
    <citation type="submission" date="2013-09" db="EMBL/GenBank/DDBJ databases">
        <title>Corchorus olitorius genome sequencing.</title>
        <authorList>
            <person name="Alam M."/>
            <person name="Haque M.S."/>
            <person name="Islam M.S."/>
            <person name="Emdad E.M."/>
            <person name="Islam M.M."/>
            <person name="Ahmed B."/>
            <person name="Halim A."/>
            <person name="Hossen Q.M.M."/>
            <person name="Hossain M.Z."/>
            <person name="Ahmed R."/>
            <person name="Khan M.M."/>
            <person name="Islam R."/>
            <person name="Rashid M.M."/>
            <person name="Khan S.A."/>
            <person name="Rahman M.S."/>
            <person name="Alam M."/>
            <person name="Yahiya A.S."/>
            <person name="Khan M.S."/>
            <person name="Azam M.S."/>
            <person name="Haque T."/>
            <person name="Lashkar M.Z.H."/>
            <person name="Akhand A.I."/>
            <person name="Morshed G."/>
            <person name="Roy S."/>
            <person name="Uddin K.S."/>
            <person name="Rabeya T."/>
            <person name="Hossain A.S."/>
            <person name="Chowdhury A."/>
            <person name="Snigdha A.R."/>
            <person name="Mortoza M.S."/>
            <person name="Matin S.A."/>
            <person name="Hoque S.M.E."/>
            <person name="Islam M.K."/>
            <person name="Roy D.K."/>
            <person name="Haider R."/>
            <person name="Moosa M.M."/>
            <person name="Elias S.M."/>
            <person name="Hasan A.M."/>
            <person name="Jahan S."/>
            <person name="Shafiuddin M."/>
            <person name="Mahmood N."/>
            <person name="Shommy N.S."/>
        </authorList>
    </citation>
    <scope>NUCLEOTIDE SEQUENCE [LARGE SCALE GENOMIC DNA]</scope>
    <source>
        <strain evidence="2">cv. O-4</strain>
    </source>
</reference>
<evidence type="ECO:0000313" key="1">
    <source>
        <dbReference type="EMBL" id="OMP07913.1"/>
    </source>
</evidence>
<proteinExistence type="predicted"/>
<keyword evidence="2" id="KW-1185">Reference proteome</keyword>
<sequence>MGGSRAKDSLLQGQFLFPMVVVKDNISRSRMQSELAKMGWKRE</sequence>
<dbReference type="AlphaFoldDB" id="A0A1R3KLE8"/>
<name>A0A1R3KLE8_9ROSI</name>
<organism evidence="1 2">
    <name type="scientific">Corchorus olitorius</name>
    <dbReference type="NCBI Taxonomy" id="93759"/>
    <lineage>
        <taxon>Eukaryota</taxon>
        <taxon>Viridiplantae</taxon>
        <taxon>Streptophyta</taxon>
        <taxon>Embryophyta</taxon>
        <taxon>Tracheophyta</taxon>
        <taxon>Spermatophyta</taxon>
        <taxon>Magnoliopsida</taxon>
        <taxon>eudicotyledons</taxon>
        <taxon>Gunneridae</taxon>
        <taxon>Pentapetalae</taxon>
        <taxon>rosids</taxon>
        <taxon>malvids</taxon>
        <taxon>Malvales</taxon>
        <taxon>Malvaceae</taxon>
        <taxon>Grewioideae</taxon>
        <taxon>Apeibeae</taxon>
        <taxon>Corchorus</taxon>
    </lineage>
</organism>
<dbReference type="EMBL" id="AWUE01012995">
    <property type="protein sequence ID" value="OMP07913.1"/>
    <property type="molecule type" value="Genomic_DNA"/>
</dbReference>
<accession>A0A1R3KLE8</accession>
<comment type="caution">
    <text evidence="1">The sequence shown here is derived from an EMBL/GenBank/DDBJ whole genome shotgun (WGS) entry which is preliminary data.</text>
</comment>
<gene>
    <name evidence="1" type="ORF">COLO4_06942</name>
</gene>